<reference evidence="12 13" key="1">
    <citation type="submission" date="2011-10" db="EMBL/GenBank/DDBJ databases">
        <authorList>
            <person name="Genoscope - CEA"/>
        </authorList>
    </citation>
    <scope>NUCLEOTIDE SEQUENCE [LARGE SCALE GENOMIC DNA]</scope>
    <source>
        <strain evidence="12 13">RCC 1105</strain>
    </source>
</reference>
<dbReference type="GO" id="GO:0005737">
    <property type="term" value="C:cytoplasm"/>
    <property type="evidence" value="ECO:0007669"/>
    <property type="project" value="UniProtKB-SubCell"/>
</dbReference>
<dbReference type="NCBIfam" id="TIGR00150">
    <property type="entry name" value="T6A_YjeE"/>
    <property type="match status" value="1"/>
</dbReference>
<dbReference type="GO" id="GO:0005524">
    <property type="term" value="F:ATP binding"/>
    <property type="evidence" value="ECO:0007669"/>
    <property type="project" value="UniProtKB-KW"/>
</dbReference>
<sequence>MSFRTKKPSQTGQIAKILAEMVIRGGDVICLHGTVGAGKSLFARAFIRSALNEGLSLSVTSPTYLIQNTYEKDDESDTMKGVQKVHHFDLYRLPDEKSVMQLIDLEDTFSNTSVSVFEWPDRLGSLIEKAENRVDVFISASAEINSSEDDFENKFGAVHEAHLLALDYESEEIDNDDDDDEEEEEGDSNDDNHNPKTIRTIELKPVGASITERLEESLFSKKT</sequence>
<evidence type="ECO:0000313" key="13">
    <source>
        <dbReference type="Proteomes" id="UP000198341"/>
    </source>
</evidence>
<organism evidence="12 13">
    <name type="scientific">Bathycoccus prasinos</name>
    <dbReference type="NCBI Taxonomy" id="41875"/>
    <lineage>
        <taxon>Eukaryota</taxon>
        <taxon>Viridiplantae</taxon>
        <taxon>Chlorophyta</taxon>
        <taxon>Mamiellophyceae</taxon>
        <taxon>Mamiellales</taxon>
        <taxon>Bathycoccaceae</taxon>
        <taxon>Bathycoccus</taxon>
    </lineage>
</organism>
<evidence type="ECO:0000256" key="6">
    <source>
        <dbReference type="ARBA" id="ARBA00022723"/>
    </source>
</evidence>
<keyword evidence="8" id="KW-0067">ATP-binding</keyword>
<dbReference type="PANTHER" id="PTHR33540">
    <property type="entry name" value="TRNA THREONYLCARBAMOYLADENOSINE BIOSYNTHESIS PROTEIN TSAE"/>
    <property type="match status" value="1"/>
</dbReference>
<feature type="compositionally biased region" description="Basic and acidic residues" evidence="11">
    <location>
        <begin position="190"/>
        <end position="202"/>
    </location>
</feature>
<gene>
    <name evidence="12" type="ordered locus">Bathy10g00650</name>
</gene>
<dbReference type="STRING" id="41875.K8F8W2"/>
<dbReference type="GO" id="GO:0046872">
    <property type="term" value="F:metal ion binding"/>
    <property type="evidence" value="ECO:0007669"/>
    <property type="project" value="UniProtKB-KW"/>
</dbReference>
<keyword evidence="9" id="KW-0460">Magnesium</keyword>
<dbReference type="SUPFAM" id="SSF52540">
    <property type="entry name" value="P-loop containing nucleoside triphosphate hydrolases"/>
    <property type="match status" value="1"/>
</dbReference>
<evidence type="ECO:0000313" key="12">
    <source>
        <dbReference type="EMBL" id="CCO18038.1"/>
    </source>
</evidence>
<protein>
    <recommendedName>
        <fullName evidence="3">tRNA threonylcarbamoyladenosine biosynthesis protein TsaE</fullName>
    </recommendedName>
    <alternativeName>
        <fullName evidence="10">t(6)A37 threonylcarbamoyladenosine biosynthesis protein TsaE</fullName>
    </alternativeName>
</protein>
<evidence type="ECO:0000256" key="11">
    <source>
        <dbReference type="SAM" id="MobiDB-lite"/>
    </source>
</evidence>
<dbReference type="InterPro" id="IPR003442">
    <property type="entry name" value="T6A_TsaE"/>
</dbReference>
<dbReference type="eggNOG" id="ENOG502S3MQ">
    <property type="taxonomic scope" value="Eukaryota"/>
</dbReference>
<evidence type="ECO:0000256" key="1">
    <source>
        <dbReference type="ARBA" id="ARBA00004496"/>
    </source>
</evidence>
<dbReference type="PANTHER" id="PTHR33540:SF2">
    <property type="entry name" value="TRNA THREONYLCARBAMOYLADENOSINE BIOSYNTHESIS PROTEIN TSAE"/>
    <property type="match status" value="1"/>
</dbReference>
<keyword evidence="5" id="KW-0819">tRNA processing</keyword>
<dbReference type="GeneID" id="19013142"/>
<evidence type="ECO:0000256" key="10">
    <source>
        <dbReference type="ARBA" id="ARBA00032441"/>
    </source>
</evidence>
<evidence type="ECO:0000256" key="5">
    <source>
        <dbReference type="ARBA" id="ARBA00022694"/>
    </source>
</evidence>
<evidence type="ECO:0000256" key="9">
    <source>
        <dbReference type="ARBA" id="ARBA00022842"/>
    </source>
</evidence>
<feature type="compositionally biased region" description="Acidic residues" evidence="11">
    <location>
        <begin position="168"/>
        <end position="189"/>
    </location>
</feature>
<dbReference type="InterPro" id="IPR027417">
    <property type="entry name" value="P-loop_NTPase"/>
</dbReference>
<evidence type="ECO:0000256" key="3">
    <source>
        <dbReference type="ARBA" id="ARBA00019010"/>
    </source>
</evidence>
<dbReference type="GO" id="GO:0002949">
    <property type="term" value="P:tRNA threonylcarbamoyladenosine modification"/>
    <property type="evidence" value="ECO:0007669"/>
    <property type="project" value="InterPro"/>
</dbReference>
<keyword evidence="13" id="KW-1185">Reference proteome</keyword>
<keyword evidence="7" id="KW-0547">Nucleotide-binding</keyword>
<dbReference type="Proteomes" id="UP000198341">
    <property type="component" value="Chromosome 10"/>
</dbReference>
<dbReference type="RefSeq" id="XP_007510505.1">
    <property type="nucleotide sequence ID" value="XM_007510443.1"/>
</dbReference>
<keyword evidence="4" id="KW-0963">Cytoplasm</keyword>
<comment type="similarity">
    <text evidence="2">Belongs to the TsaE family.</text>
</comment>
<dbReference type="KEGG" id="bpg:Bathy10g00650"/>
<dbReference type="Gene3D" id="3.40.50.300">
    <property type="entry name" value="P-loop containing nucleotide triphosphate hydrolases"/>
    <property type="match status" value="1"/>
</dbReference>
<name>K8F8W2_9CHLO</name>
<keyword evidence="6" id="KW-0479">Metal-binding</keyword>
<accession>K8F8W2</accession>
<evidence type="ECO:0000256" key="8">
    <source>
        <dbReference type="ARBA" id="ARBA00022840"/>
    </source>
</evidence>
<dbReference type="EMBL" id="FO082269">
    <property type="protein sequence ID" value="CCO18038.1"/>
    <property type="molecule type" value="Genomic_DNA"/>
</dbReference>
<evidence type="ECO:0000256" key="4">
    <source>
        <dbReference type="ARBA" id="ARBA00022490"/>
    </source>
</evidence>
<dbReference type="AlphaFoldDB" id="K8F8W2"/>
<feature type="region of interest" description="Disordered" evidence="11">
    <location>
        <begin position="167"/>
        <end position="204"/>
    </location>
</feature>
<evidence type="ECO:0000256" key="2">
    <source>
        <dbReference type="ARBA" id="ARBA00007599"/>
    </source>
</evidence>
<dbReference type="Pfam" id="PF02367">
    <property type="entry name" value="TsaE"/>
    <property type="match status" value="1"/>
</dbReference>
<evidence type="ECO:0000256" key="7">
    <source>
        <dbReference type="ARBA" id="ARBA00022741"/>
    </source>
</evidence>
<comment type="subcellular location">
    <subcellularLocation>
        <location evidence="1">Cytoplasm</location>
    </subcellularLocation>
</comment>
<proteinExistence type="inferred from homology"/>
<dbReference type="OrthoDB" id="507945at2759"/>